<evidence type="ECO:0000256" key="2">
    <source>
        <dbReference type="SAM" id="MobiDB-lite"/>
    </source>
</evidence>
<reference evidence="3 4" key="1">
    <citation type="journal article" date="2018" name="Nat. Ecol. Evol.">
        <title>Shark genomes provide insights into elasmobranch evolution and the origin of vertebrates.</title>
        <authorList>
            <person name="Hara Y"/>
            <person name="Yamaguchi K"/>
            <person name="Onimaru K"/>
            <person name="Kadota M"/>
            <person name="Koyanagi M"/>
            <person name="Keeley SD"/>
            <person name="Tatsumi K"/>
            <person name="Tanaka K"/>
            <person name="Motone F"/>
            <person name="Kageyama Y"/>
            <person name="Nozu R"/>
            <person name="Adachi N"/>
            <person name="Nishimura O"/>
            <person name="Nakagawa R"/>
            <person name="Tanegashima C"/>
            <person name="Kiyatake I"/>
            <person name="Matsumoto R"/>
            <person name="Murakumo K"/>
            <person name="Nishida K"/>
            <person name="Terakita A"/>
            <person name="Kuratani S"/>
            <person name="Sato K"/>
            <person name="Hyodo S Kuraku.S."/>
        </authorList>
    </citation>
    <scope>NUCLEOTIDE SEQUENCE [LARGE SCALE GENOMIC DNA]</scope>
</reference>
<dbReference type="AlphaFoldDB" id="A0A401PA55"/>
<feature type="compositionally biased region" description="Basic and acidic residues" evidence="2">
    <location>
        <begin position="113"/>
        <end position="129"/>
    </location>
</feature>
<dbReference type="EMBL" id="BFAA01006071">
    <property type="protein sequence ID" value="GCB69982.1"/>
    <property type="molecule type" value="Genomic_DNA"/>
</dbReference>
<evidence type="ECO:0000313" key="3">
    <source>
        <dbReference type="EMBL" id="GCB69982.1"/>
    </source>
</evidence>
<gene>
    <name evidence="3" type="ORF">scyTo_0012525</name>
</gene>
<evidence type="ECO:0000256" key="1">
    <source>
        <dbReference type="SAM" id="Coils"/>
    </source>
</evidence>
<comment type="caution">
    <text evidence="3">The sequence shown here is derived from an EMBL/GenBank/DDBJ whole genome shotgun (WGS) entry which is preliminary data.</text>
</comment>
<accession>A0A401PA55</accession>
<feature type="region of interest" description="Disordered" evidence="2">
    <location>
        <begin position="113"/>
        <end position="147"/>
    </location>
</feature>
<keyword evidence="1" id="KW-0175">Coiled coil</keyword>
<name>A0A401PA55_SCYTO</name>
<evidence type="ECO:0000313" key="4">
    <source>
        <dbReference type="Proteomes" id="UP000288216"/>
    </source>
</evidence>
<keyword evidence="4" id="KW-1185">Reference proteome</keyword>
<feature type="coiled-coil region" evidence="1">
    <location>
        <begin position="161"/>
        <end position="236"/>
    </location>
</feature>
<dbReference type="Proteomes" id="UP000288216">
    <property type="component" value="Unassembled WGS sequence"/>
</dbReference>
<organism evidence="3 4">
    <name type="scientific">Scyliorhinus torazame</name>
    <name type="common">Cloudy catshark</name>
    <name type="synonym">Catulus torazame</name>
    <dbReference type="NCBI Taxonomy" id="75743"/>
    <lineage>
        <taxon>Eukaryota</taxon>
        <taxon>Metazoa</taxon>
        <taxon>Chordata</taxon>
        <taxon>Craniata</taxon>
        <taxon>Vertebrata</taxon>
        <taxon>Chondrichthyes</taxon>
        <taxon>Elasmobranchii</taxon>
        <taxon>Galeomorphii</taxon>
        <taxon>Galeoidea</taxon>
        <taxon>Carcharhiniformes</taxon>
        <taxon>Scyliorhinidae</taxon>
        <taxon>Scyliorhinus</taxon>
    </lineage>
</organism>
<sequence length="245" mass="27924">MAHTAATDAKSVQTPEEQFKTQATALHTANDKKGSTERVVDLEDTGALESVKQCINTKLEVDRNKIFKAKPKAASKGKSTGSGGKCLLEKKHDSDINGCSSNIEQKCCARTMENKNERSEDQDKQEFEKHGKKSNKSKSTDHVRQTKNWHTVAYHGLTKENYELLELKQHHEIEMKELERTRAELENKLIQLKKAFEASGDNRSAVFKLQKLQTRIVELHQEIKQLNMQKEELTRKTGDMETCQQ</sequence>
<proteinExistence type="predicted"/>
<protein>
    <submittedName>
        <fullName evidence="3">Uncharacterized protein</fullName>
    </submittedName>
</protein>
<feature type="region of interest" description="Disordered" evidence="2">
    <location>
        <begin position="1"/>
        <end position="37"/>
    </location>
</feature>
<feature type="compositionally biased region" description="Polar residues" evidence="2">
    <location>
        <begin position="10"/>
        <end position="27"/>
    </location>
</feature>